<dbReference type="InterPro" id="IPR001119">
    <property type="entry name" value="SLH_dom"/>
</dbReference>
<name>A0A920CGF6_9BACL</name>
<evidence type="ECO:0000259" key="1">
    <source>
        <dbReference type="PROSITE" id="PS51272"/>
    </source>
</evidence>
<comment type="caution">
    <text evidence="2">The sequence shown here is derived from an EMBL/GenBank/DDBJ whole genome shotgun (WGS) entry which is preliminary data.</text>
</comment>
<proteinExistence type="predicted"/>
<feature type="domain" description="SLH" evidence="1">
    <location>
        <begin position="163"/>
        <end position="226"/>
    </location>
</feature>
<gene>
    <name evidence="2" type="ORF">J41TS12_16090</name>
</gene>
<evidence type="ECO:0000313" key="3">
    <source>
        <dbReference type="Proteomes" id="UP000681162"/>
    </source>
</evidence>
<dbReference type="EMBL" id="BORR01000005">
    <property type="protein sequence ID" value="GIO36748.1"/>
    <property type="molecule type" value="Genomic_DNA"/>
</dbReference>
<dbReference type="AlphaFoldDB" id="A0A920CGF6"/>
<reference evidence="2 3" key="1">
    <citation type="submission" date="2021-03" db="EMBL/GenBank/DDBJ databases">
        <title>Antimicrobial resistance genes in bacteria isolated from Japanese honey, and their potential for conferring macrolide and lincosamide resistance in the American foulbrood pathogen Paenibacillus larvae.</title>
        <authorList>
            <person name="Okamoto M."/>
            <person name="Kumagai M."/>
            <person name="Kanamori H."/>
            <person name="Takamatsu D."/>
        </authorList>
    </citation>
    <scope>NUCLEOTIDE SEQUENCE [LARGE SCALE GENOMIC DNA]</scope>
    <source>
        <strain evidence="2 3">J41TS12</strain>
    </source>
</reference>
<organism evidence="2 3">
    <name type="scientific">Paenibacillus antibioticophila</name>
    <dbReference type="NCBI Taxonomy" id="1274374"/>
    <lineage>
        <taxon>Bacteria</taxon>
        <taxon>Bacillati</taxon>
        <taxon>Bacillota</taxon>
        <taxon>Bacilli</taxon>
        <taxon>Bacillales</taxon>
        <taxon>Paenibacillaceae</taxon>
        <taxon>Paenibacillus</taxon>
    </lineage>
</organism>
<dbReference type="Proteomes" id="UP000681162">
    <property type="component" value="Unassembled WGS sequence"/>
</dbReference>
<sequence length="891" mass="95715">MLVTAMCLSGGAAVFAEEAQSTAVTTSTASALLFSDVSDGFWAEKHIYKLAAEGIILGDAGKFRPSDSVTQQEAITMAVRFMNLESKLGSGSGAPEEMKVNAYFKPYLELALSEKLIDKTEELSTTGASESWGAKTATREWVAKLLVRALGQEDKAKSAGSAATGFADHTSISPAARGYVNVAVQLELTKGVEGNRFDPLGKVTRAQLATFLSRGSEYVTPGYSNVYEGIVTELTDSKLTLFTNGQLKSFALDNRSVYFTKDSEAKSSRTAIQLYTKVLVVDKIGSAAYVEVRDANQQLEKTEGTLLKKLSDNRLLMLVNNNSIEYTYDSSTSFLDQNGNAISVDSLTEDSTIIVQRETFTSAKKPVIIQVKSGVVNKSGTGTVDLVNVSDKTIRIKDDATGAIETYNYDDTSILIYQNQLLGGAAELQAGAAVTYTVKNSVFTRLEVTKAMERIVKGTLLSVEGSTLLSFTNSAGKAEIKALAAKPVVVINGIADATLGDLIADVKGGDQVELTISPDEQVTKIIVTGRQTELLTDLSVVNYEPKYKALMVVDSANKVHAFTVDDKTKAEYNSTTPTLTGVESLLTKGRKINVTHIGDRVLEIQVFYKYEGTYVSTDTAAKKVSILLPSGKTVAIPYQGTAPSIELYGKTSATIADLKAGDPVTAILSANQDTLQTLAIRKTVQFEISSVNTSNSRIQASSNGVTDNFYVDKATLLNDAGAAITVSSLQAGQTVNVTFSGRTADSLQVVKLTLGKVTAVDASSVTVKSFSGTPEVHSIANGVKVIRGTSVTSGTATLTTSDHVELRKDVDGTLLIKVLNSLERKFQRYDSINNDILVYRSTIQDDNYRFAVTSNLYIHQGDTTLTVQSLKDNDKIVLYFSGDKLVEVEKQ</sequence>
<keyword evidence="3" id="KW-1185">Reference proteome</keyword>
<dbReference type="Pfam" id="PF00395">
    <property type="entry name" value="SLH"/>
    <property type="match status" value="2"/>
</dbReference>
<protein>
    <recommendedName>
        <fullName evidence="1">SLH domain-containing protein</fullName>
    </recommendedName>
</protein>
<dbReference type="PROSITE" id="PS51272">
    <property type="entry name" value="SLH"/>
    <property type="match status" value="2"/>
</dbReference>
<accession>A0A920CGF6</accession>
<feature type="domain" description="SLH" evidence="1">
    <location>
        <begin position="30"/>
        <end position="92"/>
    </location>
</feature>
<evidence type="ECO:0000313" key="2">
    <source>
        <dbReference type="EMBL" id="GIO36748.1"/>
    </source>
</evidence>